<evidence type="ECO:0000313" key="4">
    <source>
        <dbReference type="EMBL" id="JAT09369.1"/>
    </source>
</evidence>
<dbReference type="InterPro" id="IPR009003">
    <property type="entry name" value="Peptidase_S1_PA"/>
</dbReference>
<dbReference type="PROSITE" id="PS50240">
    <property type="entry name" value="TRYPSIN_DOM"/>
    <property type="match status" value="1"/>
</dbReference>
<sequence>MKQNMKHVYRSILIIILLYLNVSNATWTTEQDCLYADCEGDGCPTEDEFCPKKKPGNTLNKDIKPLSNMEEISDPTQGAYCKIKSENRQHVTSMKCVGKSSFIPCGEPLPVSSLVMYECEHFYEPMSKLSLCNKSGEWSEPISCTPECGKTHPEEAVPLILHGSKVEQGQWPWAAALFLRRPDKTWKLKCGGTLVAANVVITAAHCVWKRPAKNQFVVLGHLNRKLPTENRKDLIHKVKRIYILPVYRDRTNGWSSDIAILILDSPAQISRHVQPACLPDKKNITVSPYTMAIVSGWGKNEDKIDSSSLYYAKMPIIDLRKCLSHLPQSFQKYLSYTTFCAGYINGTGVCNGDSGGGLLTRYNGRWQLQGIVSVSSSKEISSFCHPRNYALFTKVQVFIPWILNVINFEKNRLKEGRS</sequence>
<keyword evidence="1" id="KW-1015">Disulfide bond</keyword>
<dbReference type="SMART" id="SM00020">
    <property type="entry name" value="Tryp_SPc"/>
    <property type="match status" value="1"/>
</dbReference>
<dbReference type="GO" id="GO:0006508">
    <property type="term" value="P:proteolysis"/>
    <property type="evidence" value="ECO:0007669"/>
    <property type="project" value="InterPro"/>
</dbReference>
<dbReference type="FunFam" id="2.40.10.10:FF:000068">
    <property type="entry name" value="transmembrane protease serine 2"/>
    <property type="match status" value="1"/>
</dbReference>
<proteinExistence type="predicted"/>
<dbReference type="InterPro" id="IPR001314">
    <property type="entry name" value="Peptidase_S1A"/>
</dbReference>
<feature type="signal peptide" evidence="2">
    <location>
        <begin position="1"/>
        <end position="25"/>
    </location>
</feature>
<dbReference type="CDD" id="cd00190">
    <property type="entry name" value="Tryp_SPc"/>
    <property type="match status" value="1"/>
</dbReference>
<feature type="domain" description="Peptidase S1" evidence="3">
    <location>
        <begin position="160"/>
        <end position="407"/>
    </location>
</feature>
<keyword evidence="2" id="KW-0732">Signal</keyword>
<reference evidence="4" key="1">
    <citation type="submission" date="2015-11" db="EMBL/GenBank/DDBJ databases">
        <title>De novo transcriptome assembly of four potential Pierce s Disease insect vectors from Arizona vineyards.</title>
        <authorList>
            <person name="Tassone E.E."/>
        </authorList>
    </citation>
    <scope>NUCLEOTIDE SEQUENCE</scope>
</reference>
<dbReference type="PROSITE" id="PS00134">
    <property type="entry name" value="TRYPSIN_HIS"/>
    <property type="match status" value="1"/>
</dbReference>
<dbReference type="PANTHER" id="PTHR24252">
    <property type="entry name" value="ACROSIN-RELATED"/>
    <property type="match status" value="1"/>
</dbReference>
<dbReference type="InterPro" id="IPR018114">
    <property type="entry name" value="TRYPSIN_HIS"/>
</dbReference>
<gene>
    <name evidence="4" type="ORF">g.31333</name>
</gene>
<name>A0A1B6KD40_9HEMI</name>
<evidence type="ECO:0000256" key="1">
    <source>
        <dbReference type="ARBA" id="ARBA00023157"/>
    </source>
</evidence>
<dbReference type="InterPro" id="IPR043504">
    <property type="entry name" value="Peptidase_S1_PA_chymotrypsin"/>
</dbReference>
<dbReference type="InterPro" id="IPR001254">
    <property type="entry name" value="Trypsin_dom"/>
</dbReference>
<dbReference type="Pfam" id="PF00089">
    <property type="entry name" value="Trypsin"/>
    <property type="match status" value="1"/>
</dbReference>
<dbReference type="AlphaFoldDB" id="A0A1B6KD40"/>
<evidence type="ECO:0000256" key="2">
    <source>
        <dbReference type="SAM" id="SignalP"/>
    </source>
</evidence>
<dbReference type="GO" id="GO:0004252">
    <property type="term" value="F:serine-type endopeptidase activity"/>
    <property type="evidence" value="ECO:0007669"/>
    <property type="project" value="InterPro"/>
</dbReference>
<feature type="chain" id="PRO_5008586612" description="Peptidase S1 domain-containing protein" evidence="2">
    <location>
        <begin position="26"/>
        <end position="418"/>
    </location>
</feature>
<evidence type="ECO:0000259" key="3">
    <source>
        <dbReference type="PROSITE" id="PS50240"/>
    </source>
</evidence>
<dbReference type="SUPFAM" id="SSF50494">
    <property type="entry name" value="Trypsin-like serine proteases"/>
    <property type="match status" value="1"/>
</dbReference>
<dbReference type="PANTHER" id="PTHR24252:SF7">
    <property type="entry name" value="HYALIN"/>
    <property type="match status" value="1"/>
</dbReference>
<dbReference type="EMBL" id="GEBQ01030608">
    <property type="protein sequence ID" value="JAT09369.1"/>
    <property type="molecule type" value="Transcribed_RNA"/>
</dbReference>
<dbReference type="Gene3D" id="2.40.10.10">
    <property type="entry name" value="Trypsin-like serine proteases"/>
    <property type="match status" value="1"/>
</dbReference>
<dbReference type="PRINTS" id="PR00722">
    <property type="entry name" value="CHYMOTRYPSIN"/>
</dbReference>
<organism evidence="4">
    <name type="scientific">Graphocephala atropunctata</name>
    <dbReference type="NCBI Taxonomy" id="36148"/>
    <lineage>
        <taxon>Eukaryota</taxon>
        <taxon>Metazoa</taxon>
        <taxon>Ecdysozoa</taxon>
        <taxon>Arthropoda</taxon>
        <taxon>Hexapoda</taxon>
        <taxon>Insecta</taxon>
        <taxon>Pterygota</taxon>
        <taxon>Neoptera</taxon>
        <taxon>Paraneoptera</taxon>
        <taxon>Hemiptera</taxon>
        <taxon>Auchenorrhyncha</taxon>
        <taxon>Membracoidea</taxon>
        <taxon>Cicadellidae</taxon>
        <taxon>Cicadellinae</taxon>
        <taxon>Cicadellini</taxon>
        <taxon>Graphocephala</taxon>
    </lineage>
</organism>
<accession>A0A1B6KD40</accession>
<protein>
    <recommendedName>
        <fullName evidence="3">Peptidase S1 domain-containing protein</fullName>
    </recommendedName>
</protein>